<protein>
    <submittedName>
        <fullName evidence="2">M60 family metallopeptidase</fullName>
    </submittedName>
</protein>
<dbReference type="RefSeq" id="WP_381829084.1">
    <property type="nucleotide sequence ID" value="NZ_JBHTCF010000003.1"/>
</dbReference>
<evidence type="ECO:0000313" key="3">
    <source>
        <dbReference type="Proteomes" id="UP001596523"/>
    </source>
</evidence>
<dbReference type="Gene3D" id="1.10.390.30">
    <property type="entry name" value="Peptidase M60, enhancin-like domain 3"/>
    <property type="match status" value="1"/>
</dbReference>
<sequence length="298" mass="34258">MTFGDSSRRIPLYVLDVTEPDAWASTLDAAENDPENVPVGQLRSKHTVLTDSLHAALKYRDEDVRRLLRTYDDIVRTENTVAGQPGPHEQDRVSPLLYYVSEGEAGTNPNAYTFRVHWPADLMEEMLTTKGLRRSWGMWHELGHLHQQAVWEWEQTTEVTVNVYSLAVQRMFGEPSRLEQEGHLDKARAFLERPDGERDFADLAEEPCTMLVMFEQLRMAFGDEFYATLHRLAREERTVPDDEGARKRFLMVVASRAAHTDLIGFFERWGFTVDERTRSKVARLKLPRPARDVAALGL</sequence>
<comment type="caution">
    <text evidence="2">The sequence shown here is derived from an EMBL/GenBank/DDBJ whole genome shotgun (WGS) entry which is preliminary data.</text>
</comment>
<dbReference type="EMBL" id="JBHTCF010000003">
    <property type="protein sequence ID" value="MFC7304559.1"/>
    <property type="molecule type" value="Genomic_DNA"/>
</dbReference>
<dbReference type="InterPro" id="IPR042279">
    <property type="entry name" value="Pep_M60_3"/>
</dbReference>
<dbReference type="Proteomes" id="UP001596523">
    <property type="component" value="Unassembled WGS sequence"/>
</dbReference>
<dbReference type="SMART" id="SM01276">
    <property type="entry name" value="M60-like"/>
    <property type="match status" value="1"/>
</dbReference>
<gene>
    <name evidence="2" type="ORF">ACFQVC_10075</name>
</gene>
<dbReference type="PROSITE" id="PS51723">
    <property type="entry name" value="PEPTIDASE_M60"/>
    <property type="match status" value="1"/>
</dbReference>
<dbReference type="InterPro" id="IPR031161">
    <property type="entry name" value="Peptidase_M60_dom"/>
</dbReference>
<dbReference type="InterPro" id="IPR051244">
    <property type="entry name" value="TCAF"/>
</dbReference>
<organism evidence="2 3">
    <name type="scientific">Streptomyces monticola</name>
    <dbReference type="NCBI Taxonomy" id="2666263"/>
    <lineage>
        <taxon>Bacteria</taxon>
        <taxon>Bacillati</taxon>
        <taxon>Actinomycetota</taxon>
        <taxon>Actinomycetes</taxon>
        <taxon>Kitasatosporales</taxon>
        <taxon>Streptomycetaceae</taxon>
        <taxon>Streptomyces</taxon>
    </lineage>
</organism>
<keyword evidence="3" id="KW-1185">Reference proteome</keyword>
<evidence type="ECO:0000313" key="2">
    <source>
        <dbReference type="EMBL" id="MFC7304559.1"/>
    </source>
</evidence>
<proteinExistence type="predicted"/>
<dbReference type="PANTHER" id="PTHR15730">
    <property type="entry name" value="EXPERIMENTAL AUTOIMMUNE PROSTATITIS ANTIGEN 2-RELATED"/>
    <property type="match status" value="1"/>
</dbReference>
<dbReference type="Pfam" id="PF13402">
    <property type="entry name" value="Peptidase_M60"/>
    <property type="match status" value="1"/>
</dbReference>
<dbReference type="Gene3D" id="3.40.390.80">
    <property type="entry name" value="Peptidase M60, enhancin-like domain 2"/>
    <property type="match status" value="1"/>
</dbReference>
<feature type="domain" description="Peptidase M60" evidence="1">
    <location>
        <begin position="1"/>
        <end position="222"/>
    </location>
</feature>
<evidence type="ECO:0000259" key="1">
    <source>
        <dbReference type="PROSITE" id="PS51723"/>
    </source>
</evidence>
<name>A0ABW2JFV8_9ACTN</name>
<reference evidence="3" key="1">
    <citation type="journal article" date="2019" name="Int. J. Syst. Evol. Microbiol.">
        <title>The Global Catalogue of Microorganisms (GCM) 10K type strain sequencing project: providing services to taxonomists for standard genome sequencing and annotation.</title>
        <authorList>
            <consortium name="The Broad Institute Genomics Platform"/>
            <consortium name="The Broad Institute Genome Sequencing Center for Infectious Disease"/>
            <person name="Wu L."/>
            <person name="Ma J."/>
        </authorList>
    </citation>
    <scope>NUCLEOTIDE SEQUENCE [LARGE SCALE GENOMIC DNA]</scope>
    <source>
        <strain evidence="3">SYNS20</strain>
    </source>
</reference>
<accession>A0ABW2JFV8</accession>
<dbReference type="PANTHER" id="PTHR15730:SF5">
    <property type="entry name" value="SI:CH211-210B2.2-RELATED"/>
    <property type="match status" value="1"/>
</dbReference>